<proteinExistence type="predicted"/>
<dbReference type="GeneID" id="85328803"/>
<evidence type="ECO:0000313" key="2">
    <source>
        <dbReference type="Proteomes" id="UP001172101"/>
    </source>
</evidence>
<protein>
    <submittedName>
        <fullName evidence="1">Uncharacterized protein</fullName>
    </submittedName>
</protein>
<dbReference type="EMBL" id="JAUIRO010000004">
    <property type="protein sequence ID" value="KAK0718602.1"/>
    <property type="molecule type" value="Genomic_DNA"/>
</dbReference>
<gene>
    <name evidence="1" type="ORF">B0T26DRAFT_752508</name>
</gene>
<dbReference type="AlphaFoldDB" id="A0AA40AMU4"/>
<sequence>MCKAHPPQQELPVKGGYMNFVASTYLDVALNTSLDTPTDTESAFLTLQLPEQHINHQTDVPIPAQRANVSNKTQITAWFNE</sequence>
<organism evidence="1 2">
    <name type="scientific">Lasiosphaeria miniovina</name>
    <dbReference type="NCBI Taxonomy" id="1954250"/>
    <lineage>
        <taxon>Eukaryota</taxon>
        <taxon>Fungi</taxon>
        <taxon>Dikarya</taxon>
        <taxon>Ascomycota</taxon>
        <taxon>Pezizomycotina</taxon>
        <taxon>Sordariomycetes</taxon>
        <taxon>Sordariomycetidae</taxon>
        <taxon>Sordariales</taxon>
        <taxon>Lasiosphaeriaceae</taxon>
        <taxon>Lasiosphaeria</taxon>
    </lineage>
</organism>
<dbReference type="Proteomes" id="UP001172101">
    <property type="component" value="Unassembled WGS sequence"/>
</dbReference>
<accession>A0AA40AMU4</accession>
<reference evidence="1" key="1">
    <citation type="submission" date="2023-06" db="EMBL/GenBank/DDBJ databases">
        <title>Genome-scale phylogeny and comparative genomics of the fungal order Sordariales.</title>
        <authorList>
            <consortium name="Lawrence Berkeley National Laboratory"/>
            <person name="Hensen N."/>
            <person name="Bonometti L."/>
            <person name="Westerberg I."/>
            <person name="Brannstrom I.O."/>
            <person name="Guillou S."/>
            <person name="Cros-Aarteil S."/>
            <person name="Calhoun S."/>
            <person name="Haridas S."/>
            <person name="Kuo A."/>
            <person name="Mondo S."/>
            <person name="Pangilinan J."/>
            <person name="Riley R."/>
            <person name="LaButti K."/>
            <person name="Andreopoulos B."/>
            <person name="Lipzen A."/>
            <person name="Chen C."/>
            <person name="Yanf M."/>
            <person name="Daum C."/>
            <person name="Ng V."/>
            <person name="Clum A."/>
            <person name="Steindorff A."/>
            <person name="Ohm R."/>
            <person name="Martin F."/>
            <person name="Silar P."/>
            <person name="Natvig D."/>
            <person name="Lalanne C."/>
            <person name="Gautier V."/>
            <person name="Ament-velasquez S.L."/>
            <person name="Kruys A."/>
            <person name="Hutchinson M.I."/>
            <person name="Powell A.J."/>
            <person name="Barry K."/>
            <person name="Miller A.N."/>
            <person name="Grigoriev I.V."/>
            <person name="Debuchy R."/>
            <person name="Gladieux P."/>
            <person name="Thoren M.H."/>
            <person name="Johannesson H."/>
        </authorList>
    </citation>
    <scope>NUCLEOTIDE SEQUENCE</scope>
    <source>
        <strain evidence="1">SMH2392-1A</strain>
    </source>
</reference>
<dbReference type="RefSeq" id="XP_060297395.1">
    <property type="nucleotide sequence ID" value="XM_060445533.1"/>
</dbReference>
<comment type="caution">
    <text evidence="1">The sequence shown here is derived from an EMBL/GenBank/DDBJ whole genome shotgun (WGS) entry which is preliminary data.</text>
</comment>
<evidence type="ECO:0000313" key="1">
    <source>
        <dbReference type="EMBL" id="KAK0718602.1"/>
    </source>
</evidence>
<keyword evidence="2" id="KW-1185">Reference proteome</keyword>
<name>A0AA40AMU4_9PEZI</name>